<dbReference type="EMBL" id="AAOF01000021">
    <property type="protein sequence ID" value="EAR20498.1"/>
    <property type="molecule type" value="Genomic_DNA"/>
</dbReference>
<sequence length="65" mass="7673">MGQFFLSVDTGRSFRRHIDGEYAHVRIQYRTPTQLGLLERFHQTLKTAEVYWKLYASPAEARKSL</sequence>
<dbReference type="HOGENOM" id="CLU_2845366_0_0_6"/>
<reference evidence="1 2" key="1">
    <citation type="submission" date="2006-02" db="EMBL/GenBank/DDBJ databases">
        <authorList>
            <person name="Waterbury J."/>
            <person name="Ferriera S."/>
            <person name="Johnson J."/>
            <person name="Kravitz S."/>
            <person name="Halpern A."/>
            <person name="Remington K."/>
            <person name="Beeson K."/>
            <person name="Tran B."/>
            <person name="Rogers Y.-H."/>
            <person name="Friedman R."/>
            <person name="Venter J.C."/>
        </authorList>
    </citation>
    <scope>NUCLEOTIDE SEQUENCE [LARGE SCALE GENOMIC DNA]</scope>
    <source>
        <strain evidence="1 2">Nb-231</strain>
    </source>
</reference>
<dbReference type="Proteomes" id="UP000003374">
    <property type="component" value="Unassembled WGS sequence"/>
</dbReference>
<dbReference type="AlphaFoldDB" id="A4BUY4"/>
<dbReference type="OrthoDB" id="6174090at2"/>
<accession>A4BUY4</accession>
<keyword evidence="2" id="KW-1185">Reference proteome</keyword>
<dbReference type="STRING" id="314278.NB231_07090"/>
<dbReference type="RefSeq" id="WP_005000872.1">
    <property type="nucleotide sequence ID" value="NZ_CH672427.1"/>
</dbReference>
<proteinExistence type="predicted"/>
<organism evidence="1 2">
    <name type="scientific">Nitrococcus mobilis Nb-231</name>
    <dbReference type="NCBI Taxonomy" id="314278"/>
    <lineage>
        <taxon>Bacteria</taxon>
        <taxon>Pseudomonadati</taxon>
        <taxon>Pseudomonadota</taxon>
        <taxon>Gammaproteobacteria</taxon>
        <taxon>Chromatiales</taxon>
        <taxon>Ectothiorhodospiraceae</taxon>
        <taxon>Nitrococcus</taxon>
    </lineage>
</organism>
<evidence type="ECO:0000313" key="1">
    <source>
        <dbReference type="EMBL" id="EAR20498.1"/>
    </source>
</evidence>
<evidence type="ECO:0000313" key="2">
    <source>
        <dbReference type="Proteomes" id="UP000003374"/>
    </source>
</evidence>
<gene>
    <name evidence="1" type="ORF">NB231_07090</name>
</gene>
<name>A4BUY4_9GAMM</name>
<protein>
    <submittedName>
        <fullName evidence="1">Uncharacterized protein</fullName>
    </submittedName>
</protein>
<comment type="caution">
    <text evidence="1">The sequence shown here is derived from an EMBL/GenBank/DDBJ whole genome shotgun (WGS) entry which is preliminary data.</text>
</comment>